<proteinExistence type="predicted"/>
<dbReference type="Proteomes" id="UP000607397">
    <property type="component" value="Unassembled WGS sequence"/>
</dbReference>
<evidence type="ECO:0000313" key="3">
    <source>
        <dbReference type="Proteomes" id="UP000607397"/>
    </source>
</evidence>
<reference evidence="2" key="1">
    <citation type="submission" date="2019-12" db="EMBL/GenBank/DDBJ databases">
        <title>High-Quality draft genome sequences of three cyanobacteria isolated from the limestone walls of the Old Cathedral of Coimbra.</title>
        <authorList>
            <person name="Tiago I."/>
            <person name="Soares F."/>
            <person name="Portugal A."/>
        </authorList>
    </citation>
    <scope>NUCLEOTIDE SEQUENCE [LARGE SCALE GENOMIC DNA]</scope>
    <source>
        <strain evidence="2">C</strain>
    </source>
</reference>
<name>A0A8K1ZW56_9CYAN</name>
<keyword evidence="1" id="KW-0175">Coiled coil</keyword>
<dbReference type="EMBL" id="WVIC01000010">
    <property type="protein sequence ID" value="NCJ06239.1"/>
    <property type="molecule type" value="Genomic_DNA"/>
</dbReference>
<feature type="coiled-coil region" evidence="1">
    <location>
        <begin position="203"/>
        <end position="237"/>
    </location>
</feature>
<dbReference type="RefSeq" id="WP_161824717.1">
    <property type="nucleotide sequence ID" value="NZ_WVIC01000010.1"/>
</dbReference>
<comment type="caution">
    <text evidence="2">The sequence shown here is derived from an EMBL/GenBank/DDBJ whole genome shotgun (WGS) entry which is preliminary data.</text>
</comment>
<organism evidence="2 3">
    <name type="scientific">Petrachloros mirabilis ULC683</name>
    <dbReference type="NCBI Taxonomy" id="2781853"/>
    <lineage>
        <taxon>Bacteria</taxon>
        <taxon>Bacillati</taxon>
        <taxon>Cyanobacteriota</taxon>
        <taxon>Cyanophyceae</taxon>
        <taxon>Synechococcales</taxon>
        <taxon>Petrachlorosaceae</taxon>
        <taxon>Petrachloros</taxon>
        <taxon>Petrachloros mirabilis</taxon>
    </lineage>
</organism>
<evidence type="ECO:0000256" key="1">
    <source>
        <dbReference type="SAM" id="Coils"/>
    </source>
</evidence>
<dbReference type="AlphaFoldDB" id="A0A8K1ZW56"/>
<evidence type="ECO:0000313" key="2">
    <source>
        <dbReference type="EMBL" id="NCJ06239.1"/>
    </source>
</evidence>
<sequence length="253" mass="28577">MVALTEQIQQDLKHLEQRVTQVAIELQGLYADYLQCLGSSVQQQLILASYHLCTQTHPEIFLTLSLTQRQTLQQSLQKLAYALLQCLLGAATPLVALETDTGLKPETVMKVCEEIEDAIVGHLRQAAMAANRLLQEHGMIKISSLEKLFAIAVKEEELGRPITSEAHLLKALVDSPDDDDEQVAPVVALYLQLSEIEFTDSTVMKWRNQLRQAFQQLLSLQKEYFQKQEELTRAEATSAWRASWFPYLPETPA</sequence>
<keyword evidence="3" id="KW-1185">Reference proteome</keyword>
<gene>
    <name evidence="2" type="ORF">GS597_06855</name>
</gene>
<protein>
    <submittedName>
        <fullName evidence="2">Uncharacterized protein</fullName>
    </submittedName>
</protein>
<accession>A0A8K1ZW56</accession>